<comment type="catalytic activity">
    <reaction evidence="1">
        <text>[E2 ubiquitin-conjugating enzyme]-S-ubiquitinyl-L-cysteine + [acceptor protein]-L-lysine = [E2 ubiquitin-conjugating enzyme]-L-cysteine + [acceptor protein]-N(6)-ubiquitinyl-L-lysine.</text>
        <dbReference type="EC" id="2.3.2.31"/>
    </reaction>
</comment>
<evidence type="ECO:0000256" key="11">
    <source>
        <dbReference type="PROSITE-ProRule" id="PRU00175"/>
    </source>
</evidence>
<dbReference type="AlphaFoldDB" id="A0AAW2I3I7"/>
<gene>
    <name evidence="15" type="ORF">PYX00_004393</name>
</gene>
<evidence type="ECO:0000256" key="4">
    <source>
        <dbReference type="ARBA" id="ARBA00022679"/>
    </source>
</evidence>
<dbReference type="GO" id="GO:0008270">
    <property type="term" value="F:zinc ion binding"/>
    <property type="evidence" value="ECO:0007669"/>
    <property type="project" value="UniProtKB-KW"/>
</dbReference>
<dbReference type="SUPFAM" id="SSF57850">
    <property type="entry name" value="RING/U-box"/>
    <property type="match status" value="3"/>
</dbReference>
<dbReference type="Pfam" id="PF19422">
    <property type="entry name" value="Ariadne"/>
    <property type="match status" value="1"/>
</dbReference>
<dbReference type="InterPro" id="IPR036770">
    <property type="entry name" value="Ankyrin_rpt-contain_sf"/>
</dbReference>
<dbReference type="EC" id="2.3.2.31" evidence="3"/>
<evidence type="ECO:0000256" key="10">
    <source>
        <dbReference type="PROSITE-ProRule" id="PRU00023"/>
    </source>
</evidence>
<reference evidence="15" key="1">
    <citation type="journal article" date="2024" name="Gigascience">
        <title>Chromosome-level genome of the poultry shaft louse Menopon gallinae provides insight into the host-switching and adaptive evolution of parasitic lice.</title>
        <authorList>
            <person name="Xu Y."/>
            <person name="Ma L."/>
            <person name="Liu S."/>
            <person name="Liang Y."/>
            <person name="Liu Q."/>
            <person name="He Z."/>
            <person name="Tian L."/>
            <person name="Duan Y."/>
            <person name="Cai W."/>
            <person name="Li H."/>
            <person name="Song F."/>
        </authorList>
    </citation>
    <scope>NUCLEOTIDE SEQUENCE</scope>
    <source>
        <strain evidence="15">Cailab_2023a</strain>
    </source>
</reference>
<evidence type="ECO:0000256" key="7">
    <source>
        <dbReference type="ARBA" id="ARBA00022771"/>
    </source>
</evidence>
<feature type="repeat" description="ANK" evidence="10">
    <location>
        <begin position="133"/>
        <end position="165"/>
    </location>
</feature>
<evidence type="ECO:0000256" key="6">
    <source>
        <dbReference type="ARBA" id="ARBA00022737"/>
    </source>
</evidence>
<dbReference type="Pfam" id="PF01485">
    <property type="entry name" value="IBR"/>
    <property type="match status" value="1"/>
</dbReference>
<keyword evidence="12" id="KW-0812">Transmembrane</keyword>
<evidence type="ECO:0000256" key="1">
    <source>
        <dbReference type="ARBA" id="ARBA00001798"/>
    </source>
</evidence>
<keyword evidence="12" id="KW-1133">Transmembrane helix</keyword>
<dbReference type="InterPro" id="IPR002110">
    <property type="entry name" value="Ankyrin_rpt"/>
</dbReference>
<keyword evidence="7 11" id="KW-0863">Zinc-finger</keyword>
<dbReference type="Pfam" id="PF00023">
    <property type="entry name" value="Ank"/>
    <property type="match status" value="1"/>
</dbReference>
<dbReference type="CDD" id="cd20361">
    <property type="entry name" value="Rcat_RBR_ANKIB1"/>
    <property type="match status" value="1"/>
</dbReference>
<dbReference type="PROSITE" id="PS50297">
    <property type="entry name" value="ANK_REP_REGION"/>
    <property type="match status" value="1"/>
</dbReference>
<evidence type="ECO:0000256" key="8">
    <source>
        <dbReference type="ARBA" id="ARBA00022786"/>
    </source>
</evidence>
<dbReference type="CDD" id="cd20346">
    <property type="entry name" value="BRcat_RBR_ANKIB1"/>
    <property type="match status" value="1"/>
</dbReference>
<dbReference type="Gene3D" id="1.20.120.1750">
    <property type="match status" value="1"/>
</dbReference>
<accession>A0AAW2I3I7</accession>
<dbReference type="InterPro" id="IPR002867">
    <property type="entry name" value="IBR_dom"/>
</dbReference>
<dbReference type="InterPro" id="IPR001841">
    <property type="entry name" value="Znf_RING"/>
</dbReference>
<protein>
    <recommendedName>
        <fullName evidence="3">RBR-type E3 ubiquitin transferase</fullName>
        <ecNumber evidence="3">2.3.2.31</ecNumber>
    </recommendedName>
</protein>
<keyword evidence="10" id="KW-0040">ANK repeat</keyword>
<comment type="caution">
    <text evidence="15">The sequence shown here is derived from an EMBL/GenBank/DDBJ whole genome shotgun (WGS) entry which is preliminary data.</text>
</comment>
<keyword evidence="9" id="KW-0862">Zinc</keyword>
<dbReference type="InterPro" id="IPR031127">
    <property type="entry name" value="E3_UB_ligase_RBR"/>
</dbReference>
<feature type="domain" description="RING-type" evidence="13">
    <location>
        <begin position="313"/>
        <end position="363"/>
    </location>
</feature>
<evidence type="ECO:0000256" key="9">
    <source>
        <dbReference type="ARBA" id="ARBA00022833"/>
    </source>
</evidence>
<dbReference type="FunFam" id="1.20.120.1750:FF:000003">
    <property type="entry name" value="RBR-type E3 ubiquitin transferase"/>
    <property type="match status" value="1"/>
</dbReference>
<keyword evidence="12" id="KW-0472">Membrane</keyword>
<comment type="similarity">
    <text evidence="2">Belongs to the RBR family. Ariadne subfamily.</text>
</comment>
<dbReference type="InterPro" id="IPR013083">
    <property type="entry name" value="Znf_RING/FYVE/PHD"/>
</dbReference>
<keyword evidence="5" id="KW-0479">Metal-binding</keyword>
<keyword evidence="6" id="KW-0677">Repeat</keyword>
<dbReference type="PROSITE" id="PS50089">
    <property type="entry name" value="ZF_RING_2"/>
    <property type="match status" value="1"/>
</dbReference>
<dbReference type="InterPro" id="IPR044066">
    <property type="entry name" value="TRIAD_supradom"/>
</dbReference>
<keyword evidence="8" id="KW-0833">Ubl conjugation pathway</keyword>
<evidence type="ECO:0000313" key="15">
    <source>
        <dbReference type="EMBL" id="KAL0276935.1"/>
    </source>
</evidence>
<dbReference type="PANTHER" id="PTHR11685">
    <property type="entry name" value="RBR FAMILY RING FINGER AND IBR DOMAIN-CONTAINING"/>
    <property type="match status" value="1"/>
</dbReference>
<evidence type="ECO:0000256" key="3">
    <source>
        <dbReference type="ARBA" id="ARBA00012251"/>
    </source>
</evidence>
<evidence type="ECO:0000259" key="13">
    <source>
        <dbReference type="PROSITE" id="PS50089"/>
    </source>
</evidence>
<dbReference type="EMBL" id="JARGDH010000002">
    <property type="protein sequence ID" value="KAL0276935.1"/>
    <property type="molecule type" value="Genomic_DNA"/>
</dbReference>
<dbReference type="SUPFAM" id="SSF48403">
    <property type="entry name" value="Ankyrin repeat"/>
    <property type="match status" value="1"/>
</dbReference>
<dbReference type="InterPro" id="IPR045840">
    <property type="entry name" value="Ariadne"/>
</dbReference>
<name>A0AAW2I3I7_9NEOP</name>
<dbReference type="Pfam" id="PF12796">
    <property type="entry name" value="Ank_2"/>
    <property type="match status" value="1"/>
</dbReference>
<dbReference type="InterPro" id="IPR047564">
    <property type="entry name" value="Rcat_RBR_ANKIB1"/>
</dbReference>
<organism evidence="15">
    <name type="scientific">Menopon gallinae</name>
    <name type="common">poultry shaft louse</name>
    <dbReference type="NCBI Taxonomy" id="328185"/>
    <lineage>
        <taxon>Eukaryota</taxon>
        <taxon>Metazoa</taxon>
        <taxon>Ecdysozoa</taxon>
        <taxon>Arthropoda</taxon>
        <taxon>Hexapoda</taxon>
        <taxon>Insecta</taxon>
        <taxon>Pterygota</taxon>
        <taxon>Neoptera</taxon>
        <taxon>Paraneoptera</taxon>
        <taxon>Psocodea</taxon>
        <taxon>Troctomorpha</taxon>
        <taxon>Phthiraptera</taxon>
        <taxon>Amblycera</taxon>
        <taxon>Menoponidae</taxon>
        <taxon>Menopon</taxon>
    </lineage>
</organism>
<dbReference type="FunFam" id="3.30.40.10:FF:000019">
    <property type="entry name" value="RBR-type E3 ubiquitin transferase"/>
    <property type="match status" value="1"/>
</dbReference>
<dbReference type="Gene3D" id="1.25.40.20">
    <property type="entry name" value="Ankyrin repeat-containing domain"/>
    <property type="match status" value="1"/>
</dbReference>
<evidence type="ECO:0000256" key="12">
    <source>
        <dbReference type="SAM" id="Phobius"/>
    </source>
</evidence>
<dbReference type="PROSITE" id="PS51873">
    <property type="entry name" value="TRIAD"/>
    <property type="match status" value="1"/>
</dbReference>
<feature type="domain" description="RING-type" evidence="14">
    <location>
        <begin position="309"/>
        <end position="543"/>
    </location>
</feature>
<dbReference type="PROSITE" id="PS50088">
    <property type="entry name" value="ANK_REPEAT"/>
    <property type="match status" value="1"/>
</dbReference>
<dbReference type="SMART" id="SM00647">
    <property type="entry name" value="IBR"/>
    <property type="match status" value="2"/>
</dbReference>
<dbReference type="GO" id="GO:0016567">
    <property type="term" value="P:protein ubiquitination"/>
    <property type="evidence" value="ECO:0007669"/>
    <property type="project" value="InterPro"/>
</dbReference>
<evidence type="ECO:0000259" key="14">
    <source>
        <dbReference type="PROSITE" id="PS51873"/>
    </source>
</evidence>
<dbReference type="Gene3D" id="3.30.40.10">
    <property type="entry name" value="Zinc/RING finger domain, C3HC4 (zinc finger)"/>
    <property type="match status" value="1"/>
</dbReference>
<dbReference type="GO" id="GO:0061630">
    <property type="term" value="F:ubiquitin protein ligase activity"/>
    <property type="evidence" value="ECO:0007669"/>
    <property type="project" value="UniProtKB-EC"/>
</dbReference>
<proteinExistence type="inferred from homology"/>
<evidence type="ECO:0000256" key="2">
    <source>
        <dbReference type="ARBA" id="ARBA00005884"/>
    </source>
</evidence>
<evidence type="ECO:0000256" key="5">
    <source>
        <dbReference type="ARBA" id="ARBA00022723"/>
    </source>
</evidence>
<feature type="transmembrane region" description="Helical" evidence="12">
    <location>
        <begin position="737"/>
        <end position="754"/>
    </location>
</feature>
<dbReference type="Pfam" id="PF22191">
    <property type="entry name" value="IBR_1"/>
    <property type="match status" value="1"/>
</dbReference>
<dbReference type="SMART" id="SM00248">
    <property type="entry name" value="ANK"/>
    <property type="match status" value="3"/>
</dbReference>
<sequence>MGSSSSKFKKYLHHGDEFAAMQVFQSSPELQRNLNPNLSYGEHYNHDTALHFAAKHGMKHLLRTFLNDLGGNPNKKNGSNETCLHAACQLTHNKSFSAMERRAACVMFIMQWRGAEVESGGREKIDLAAQDQNGNTALHVAAASGLEHCVHALISAGSSLYTENNDKMTPCDLAVKNGHYAIAQLLESKMVFDDTLDFHNEDELSQSLGETDEVYCGLRTQDLQEAKDQLLVETSDMLQVPLFTAEALLRDNEWSREMLLDKWMKDAVSCCQLAGVEPPQSAYSEQGDVTLDSVPNSPVEQQEITVSLQQLSCDICMLTVGASEKPSIKISCNHNFCYQCWETYLSNKIIEGMQHDILCPAYQCHILVPIDVIERLVSPDLARRYLHFDIKAFVESNKCIKWCPVAGCGRAVRLPEAEQRLPTDEVKNAVDCGNGHFFCWECLGEAHAPSGCAQWRQWLEKINQIKPEELSNDMKDLEDASNCLWLVSNSKPCPNCKSPIQKNEGCNHIKCSKCKFDFCWVCLEAWKKHSSATGGYFRCNRFPAASKADEKQGILISEAVARNQQIQELNRFLHYYTRYKTHEHSRKLEETLLTTVNHKMEVLASSLVNDKEKKCTKFVEDGIRELLKARRVLCGSYVHGFYLEDLGYNKTIFEFMQNELETMTEKLSEMIARPYLKTPRHTIMQTTSLCRRKRHEFVRAVSKGLIPPETPPTFRKRKRRFPGIFVVDPSSEVINHYITYIHFFFGIYIIYGFSGRHVALNSRKSEVG</sequence>
<keyword evidence="4" id="KW-0808">Transferase</keyword>